<keyword evidence="10" id="KW-1185">Reference proteome</keyword>
<dbReference type="SUPFAM" id="SSF54534">
    <property type="entry name" value="FKBP-like"/>
    <property type="match status" value="1"/>
</dbReference>
<dbReference type="InterPro" id="IPR001179">
    <property type="entry name" value="PPIase_FKBP_dom"/>
</dbReference>
<dbReference type="RefSeq" id="WP_322876651.1">
    <property type="nucleotide sequence ID" value="NZ_JAVMIP010000001.1"/>
</dbReference>
<dbReference type="PANTHER" id="PTHR43811:SF19">
    <property type="entry name" value="39 KDA FK506-BINDING NUCLEAR PROTEIN"/>
    <property type="match status" value="1"/>
</dbReference>
<proteinExistence type="inferred from homology"/>
<comment type="similarity">
    <text evidence="2 6">Belongs to the FKBP-type PPIase family.</text>
</comment>
<keyword evidence="3 5" id="KW-0697">Rotamase</keyword>
<gene>
    <name evidence="9" type="ORF">RIF25_00705</name>
</gene>
<evidence type="ECO:0000256" key="2">
    <source>
        <dbReference type="ARBA" id="ARBA00006577"/>
    </source>
</evidence>
<dbReference type="Pfam" id="PF00254">
    <property type="entry name" value="FKBP_C"/>
    <property type="match status" value="1"/>
</dbReference>
<dbReference type="GO" id="GO:0003755">
    <property type="term" value="F:peptidyl-prolyl cis-trans isomerase activity"/>
    <property type="evidence" value="ECO:0007669"/>
    <property type="project" value="UniProtKB-UniRule"/>
</dbReference>
<evidence type="ECO:0000256" key="7">
    <source>
        <dbReference type="SAM" id="MobiDB-lite"/>
    </source>
</evidence>
<evidence type="ECO:0000256" key="6">
    <source>
        <dbReference type="RuleBase" id="RU003915"/>
    </source>
</evidence>
<name>A0AAE4JUR9_9CYAN</name>
<feature type="compositionally biased region" description="Low complexity" evidence="7">
    <location>
        <begin position="47"/>
        <end position="66"/>
    </location>
</feature>
<protein>
    <recommendedName>
        <fullName evidence="6">Peptidyl-prolyl cis-trans isomerase</fullName>
        <ecNumber evidence="6">5.2.1.8</ecNumber>
    </recommendedName>
</protein>
<evidence type="ECO:0000256" key="5">
    <source>
        <dbReference type="PROSITE-ProRule" id="PRU00277"/>
    </source>
</evidence>
<dbReference type="AlphaFoldDB" id="A0AAE4JUR9"/>
<organism evidence="9 10">
    <name type="scientific">Pseudocalidococcus azoricus BACA0444</name>
    <dbReference type="NCBI Taxonomy" id="2918990"/>
    <lineage>
        <taxon>Bacteria</taxon>
        <taxon>Bacillati</taxon>
        <taxon>Cyanobacteriota</taxon>
        <taxon>Cyanophyceae</taxon>
        <taxon>Acaryochloridales</taxon>
        <taxon>Thermosynechococcaceae</taxon>
        <taxon>Pseudocalidococcus</taxon>
        <taxon>Pseudocalidococcus azoricus</taxon>
    </lineage>
</organism>
<dbReference type="Proteomes" id="UP001268256">
    <property type="component" value="Unassembled WGS sequence"/>
</dbReference>
<dbReference type="PROSITE" id="PS50059">
    <property type="entry name" value="FKBP_PPIASE"/>
    <property type="match status" value="1"/>
</dbReference>
<evidence type="ECO:0000256" key="3">
    <source>
        <dbReference type="ARBA" id="ARBA00023110"/>
    </source>
</evidence>
<keyword evidence="4 5" id="KW-0413">Isomerase</keyword>
<dbReference type="FunFam" id="3.10.50.40:FF:000006">
    <property type="entry name" value="Peptidyl-prolyl cis-trans isomerase"/>
    <property type="match status" value="1"/>
</dbReference>
<reference evidence="10" key="1">
    <citation type="submission" date="2023-07" db="EMBL/GenBank/DDBJ databases">
        <authorList>
            <person name="Luz R."/>
            <person name="Cordeiro R."/>
            <person name="Fonseca A."/>
            <person name="Goncalves V."/>
        </authorList>
    </citation>
    <scope>NUCLEOTIDE SEQUENCE [LARGE SCALE GENOMIC DNA]</scope>
    <source>
        <strain evidence="10">BACA0444</strain>
    </source>
</reference>
<sequence>MQNIIISLAVVVVCALVIVIAQLVTPTGPVNADPLDQGQPTRTTISTDPTPLLAQTPPLPTQPMTQSSDADYTTTPSGLKYRDLKVGTGVEPKKGQVVVVDYTGTLTNGKTFDSSRDRGQPFQFTIGVGQVIKGWDEGVGTMRVGGRRELVIPANLAYGSRAVGGVIPANSTLVFDVELLGVK</sequence>
<evidence type="ECO:0000259" key="8">
    <source>
        <dbReference type="PROSITE" id="PS50059"/>
    </source>
</evidence>
<comment type="catalytic activity">
    <reaction evidence="1 5 6">
        <text>[protein]-peptidylproline (omega=180) = [protein]-peptidylproline (omega=0)</text>
        <dbReference type="Rhea" id="RHEA:16237"/>
        <dbReference type="Rhea" id="RHEA-COMP:10747"/>
        <dbReference type="Rhea" id="RHEA-COMP:10748"/>
        <dbReference type="ChEBI" id="CHEBI:83833"/>
        <dbReference type="ChEBI" id="CHEBI:83834"/>
        <dbReference type="EC" id="5.2.1.8"/>
    </reaction>
</comment>
<evidence type="ECO:0000256" key="1">
    <source>
        <dbReference type="ARBA" id="ARBA00000971"/>
    </source>
</evidence>
<evidence type="ECO:0000313" key="10">
    <source>
        <dbReference type="Proteomes" id="UP001268256"/>
    </source>
</evidence>
<feature type="region of interest" description="Disordered" evidence="7">
    <location>
        <begin position="29"/>
        <end position="78"/>
    </location>
</feature>
<dbReference type="InterPro" id="IPR046357">
    <property type="entry name" value="PPIase_dom_sf"/>
</dbReference>
<dbReference type="PANTHER" id="PTHR43811">
    <property type="entry name" value="FKBP-TYPE PEPTIDYL-PROLYL CIS-TRANS ISOMERASE FKPA"/>
    <property type="match status" value="1"/>
</dbReference>
<feature type="compositionally biased region" description="Polar residues" evidence="7">
    <location>
        <begin position="67"/>
        <end position="77"/>
    </location>
</feature>
<evidence type="ECO:0000313" key="9">
    <source>
        <dbReference type="EMBL" id="MDS3859316.1"/>
    </source>
</evidence>
<feature type="domain" description="PPIase FKBP-type" evidence="8">
    <location>
        <begin position="95"/>
        <end position="183"/>
    </location>
</feature>
<dbReference type="EMBL" id="JAVMIP010000001">
    <property type="protein sequence ID" value="MDS3859316.1"/>
    <property type="molecule type" value="Genomic_DNA"/>
</dbReference>
<accession>A0AAE4JUR9</accession>
<evidence type="ECO:0000256" key="4">
    <source>
        <dbReference type="ARBA" id="ARBA00023235"/>
    </source>
</evidence>
<dbReference type="Gene3D" id="3.10.50.40">
    <property type="match status" value="1"/>
</dbReference>
<dbReference type="EC" id="5.2.1.8" evidence="6"/>
<comment type="caution">
    <text evidence="9">The sequence shown here is derived from an EMBL/GenBank/DDBJ whole genome shotgun (WGS) entry which is preliminary data.</text>
</comment>